<feature type="compositionally biased region" description="Low complexity" evidence="1">
    <location>
        <begin position="164"/>
        <end position="173"/>
    </location>
</feature>
<dbReference type="Proteomes" id="UP000198802">
    <property type="component" value="Unassembled WGS sequence"/>
</dbReference>
<dbReference type="PANTHER" id="PTHR34075:SF5">
    <property type="entry name" value="BLR3430 PROTEIN"/>
    <property type="match status" value="1"/>
</dbReference>
<dbReference type="Gene3D" id="6.10.30.10">
    <property type="match status" value="1"/>
</dbReference>
<feature type="compositionally biased region" description="Low complexity" evidence="1">
    <location>
        <begin position="145"/>
        <end position="156"/>
    </location>
</feature>
<dbReference type="InterPro" id="IPR052513">
    <property type="entry name" value="Thioester_dehydratase-like"/>
</dbReference>
<name>A0A0S4QNI7_9ACTN</name>
<gene>
    <name evidence="4" type="ORF">Ga0074812_106325</name>
</gene>
<keyword evidence="5" id="KW-1185">Reference proteome</keyword>
<reference evidence="5" key="1">
    <citation type="submission" date="2015-11" db="EMBL/GenBank/DDBJ databases">
        <authorList>
            <person name="Varghese N."/>
        </authorList>
    </citation>
    <scope>NUCLEOTIDE SEQUENCE [LARGE SCALE GENOMIC DNA]</scope>
    <source>
        <strain evidence="5">DSM 45899</strain>
    </source>
</reference>
<evidence type="ECO:0000259" key="3">
    <source>
        <dbReference type="Pfam" id="PF12172"/>
    </source>
</evidence>
<feature type="region of interest" description="Disordered" evidence="1">
    <location>
        <begin position="144"/>
        <end position="173"/>
    </location>
</feature>
<accession>A0A0S4QNI7</accession>
<evidence type="ECO:0000259" key="2">
    <source>
        <dbReference type="Pfam" id="PF01796"/>
    </source>
</evidence>
<dbReference type="InterPro" id="IPR022002">
    <property type="entry name" value="ChsH2_Znr"/>
</dbReference>
<dbReference type="InterPro" id="IPR012340">
    <property type="entry name" value="NA-bd_OB-fold"/>
</dbReference>
<feature type="domain" description="ChsH2 rubredoxin-like zinc ribbon" evidence="3">
    <location>
        <begin position="201"/>
        <end position="225"/>
    </location>
</feature>
<feature type="domain" description="ChsH2 C-terminal OB-fold" evidence="2">
    <location>
        <begin position="237"/>
        <end position="302"/>
    </location>
</feature>
<dbReference type="RefSeq" id="WP_091275549.1">
    <property type="nucleotide sequence ID" value="NZ_FAOZ01000006.1"/>
</dbReference>
<dbReference type="AlphaFoldDB" id="A0A0S4QNI7"/>
<evidence type="ECO:0000256" key="1">
    <source>
        <dbReference type="SAM" id="MobiDB-lite"/>
    </source>
</evidence>
<dbReference type="PANTHER" id="PTHR34075">
    <property type="entry name" value="BLR3430 PROTEIN"/>
    <property type="match status" value="1"/>
</dbReference>
<dbReference type="Pfam" id="PF01796">
    <property type="entry name" value="OB_ChsH2_C"/>
    <property type="match status" value="2"/>
</dbReference>
<dbReference type="SUPFAM" id="SSF50249">
    <property type="entry name" value="Nucleic acid-binding proteins"/>
    <property type="match status" value="2"/>
</dbReference>
<dbReference type="Pfam" id="PF12172">
    <property type="entry name" value="zf-ChsH2"/>
    <property type="match status" value="1"/>
</dbReference>
<dbReference type="InterPro" id="IPR002878">
    <property type="entry name" value="ChsH2_C"/>
</dbReference>
<evidence type="ECO:0008006" key="6">
    <source>
        <dbReference type="Google" id="ProtNLM"/>
    </source>
</evidence>
<feature type="domain" description="ChsH2 C-terminal OB-fold" evidence="2">
    <location>
        <begin position="62"/>
        <end position="126"/>
    </location>
</feature>
<organism evidence="4 5">
    <name type="scientific">Parafrankia irregularis</name>
    <dbReference type="NCBI Taxonomy" id="795642"/>
    <lineage>
        <taxon>Bacteria</taxon>
        <taxon>Bacillati</taxon>
        <taxon>Actinomycetota</taxon>
        <taxon>Actinomycetes</taxon>
        <taxon>Frankiales</taxon>
        <taxon>Frankiaceae</taxon>
        <taxon>Parafrankia</taxon>
    </lineage>
</organism>
<protein>
    <recommendedName>
        <fullName evidence="6">DUF35 domain-containing protein</fullName>
    </recommendedName>
</protein>
<evidence type="ECO:0000313" key="5">
    <source>
        <dbReference type="Proteomes" id="UP000198802"/>
    </source>
</evidence>
<proteinExistence type="predicted"/>
<evidence type="ECO:0000313" key="4">
    <source>
        <dbReference type="EMBL" id="CUU56070.1"/>
    </source>
</evidence>
<dbReference type="EMBL" id="FAOZ01000006">
    <property type="protein sequence ID" value="CUU56070.1"/>
    <property type="molecule type" value="Genomic_DNA"/>
</dbReference>
<sequence>MARLLESKVEFPYRRSLGPVVGAYVAALGQRRLTGVRAGGRVLVPPLEYDPETGEASDPTPVDVGPAGTVRTWTWVPEPTRAHPFDHPFAFALIQLDGADTALFHAVDAGDPAAMTTGLRVVPRWRDTPRGHLDDLVCFVPGGSAEPPEAAAPAEAAEPEPASEQEPAPALEPVSVVEIPSSLRYVERLAPAGSRYADSLLAGVLMGQRCTRCGLVYVPPRDFCPIDAVPLGPDDDVVLPDRGVVTNFTIVTPVPYPGQRETEPFARVSVLLDEADALLGLQAVVDVDNADVRVGMRVAAAWLPPEERDTSALTNRGWGAVDGVIEGWRPTGEPDVAVADAIERVF</sequence>